<name>W4K616_HETIT</name>
<evidence type="ECO:0000313" key="2">
    <source>
        <dbReference type="EMBL" id="ETW81252.1"/>
    </source>
</evidence>
<dbReference type="AlphaFoldDB" id="W4K616"/>
<gene>
    <name evidence="2" type="ORF">HETIRDRAFT_451094</name>
</gene>
<keyword evidence="3" id="KW-1185">Reference proteome</keyword>
<organism evidence="2 3">
    <name type="scientific">Heterobasidion irregulare (strain TC 32-1)</name>
    <dbReference type="NCBI Taxonomy" id="747525"/>
    <lineage>
        <taxon>Eukaryota</taxon>
        <taxon>Fungi</taxon>
        <taxon>Dikarya</taxon>
        <taxon>Basidiomycota</taxon>
        <taxon>Agaricomycotina</taxon>
        <taxon>Agaricomycetes</taxon>
        <taxon>Russulales</taxon>
        <taxon>Bondarzewiaceae</taxon>
        <taxon>Heterobasidion</taxon>
        <taxon>Heterobasidion annosum species complex</taxon>
    </lineage>
</organism>
<feature type="compositionally biased region" description="Basic and acidic residues" evidence="1">
    <location>
        <begin position="27"/>
        <end position="48"/>
    </location>
</feature>
<dbReference type="GeneID" id="20676114"/>
<reference evidence="2 3" key="1">
    <citation type="journal article" date="2012" name="New Phytol.">
        <title>Insight into trade-off between wood decay and parasitism from the genome of a fungal forest pathogen.</title>
        <authorList>
            <person name="Olson A."/>
            <person name="Aerts A."/>
            <person name="Asiegbu F."/>
            <person name="Belbahri L."/>
            <person name="Bouzid O."/>
            <person name="Broberg A."/>
            <person name="Canback B."/>
            <person name="Coutinho P.M."/>
            <person name="Cullen D."/>
            <person name="Dalman K."/>
            <person name="Deflorio G."/>
            <person name="van Diepen L.T."/>
            <person name="Dunand C."/>
            <person name="Duplessis S."/>
            <person name="Durling M."/>
            <person name="Gonthier P."/>
            <person name="Grimwood J."/>
            <person name="Fossdal C.G."/>
            <person name="Hansson D."/>
            <person name="Henrissat B."/>
            <person name="Hietala A."/>
            <person name="Himmelstrand K."/>
            <person name="Hoffmeister D."/>
            <person name="Hogberg N."/>
            <person name="James T.Y."/>
            <person name="Karlsson M."/>
            <person name="Kohler A."/>
            <person name="Kues U."/>
            <person name="Lee Y.H."/>
            <person name="Lin Y.C."/>
            <person name="Lind M."/>
            <person name="Lindquist E."/>
            <person name="Lombard V."/>
            <person name="Lucas S."/>
            <person name="Lunden K."/>
            <person name="Morin E."/>
            <person name="Murat C."/>
            <person name="Park J."/>
            <person name="Raffaello T."/>
            <person name="Rouze P."/>
            <person name="Salamov A."/>
            <person name="Schmutz J."/>
            <person name="Solheim H."/>
            <person name="Stahlberg J."/>
            <person name="Velez H."/>
            <person name="de Vries R.P."/>
            <person name="Wiebenga A."/>
            <person name="Woodward S."/>
            <person name="Yakovlev I."/>
            <person name="Garbelotto M."/>
            <person name="Martin F."/>
            <person name="Grigoriev I.V."/>
            <person name="Stenlid J."/>
        </authorList>
    </citation>
    <scope>NUCLEOTIDE SEQUENCE [LARGE SCALE GENOMIC DNA]</scope>
    <source>
        <strain evidence="2 3">TC 32-1</strain>
    </source>
</reference>
<feature type="region of interest" description="Disordered" evidence="1">
    <location>
        <begin position="27"/>
        <end position="57"/>
    </location>
</feature>
<dbReference type="Proteomes" id="UP000030671">
    <property type="component" value="Unassembled WGS sequence"/>
</dbReference>
<evidence type="ECO:0000256" key="1">
    <source>
        <dbReference type="SAM" id="MobiDB-lite"/>
    </source>
</evidence>
<dbReference type="KEGG" id="hir:HETIRDRAFT_451094"/>
<dbReference type="HOGENOM" id="CLU_778578_0_0_1"/>
<protein>
    <submittedName>
        <fullName evidence="2">Uncharacterized protein</fullName>
    </submittedName>
</protein>
<proteinExistence type="predicted"/>
<evidence type="ECO:0000313" key="3">
    <source>
        <dbReference type="Proteomes" id="UP000030671"/>
    </source>
</evidence>
<accession>W4K616</accession>
<dbReference type="OrthoDB" id="2186602at2759"/>
<sequence length="356" mass="38384">MIGVPSGSVGVGALVERDAIAVETVQHAKRDSDGRRRGVEGMRVHDAEGTSEGLRRTSGSWRVTKLIKWSPFVPSPSPRHHAHPPPTSFAFVLPSSRPDAHAFTRPQQPLRLLPHAPLPPPHPCFALAHSVSQSSRYPCFSASTAMVRSVVNEKRSPPPALVLPLPVRPCLSRAPAHTRKRLLTPRLFPCSLLGGEDTTTLSGTLPPDAFFSGHAHSTLRTAAHASHEHTLSSASGYAHHHVAGAAKSTTSPAKQRYVADAHGLEIVKKIRQGEVELRDRTIVLCDIKVNVRPARFAKLRAIKDAKKPGKAPSAIPAVSGLKRLRGRHRGGAGERGGGERGRRRGRGQRRGREGKG</sequence>
<dbReference type="RefSeq" id="XP_009545926.1">
    <property type="nucleotide sequence ID" value="XM_009547631.1"/>
</dbReference>
<dbReference type="STRING" id="747525.W4K616"/>
<feature type="region of interest" description="Disordered" evidence="1">
    <location>
        <begin position="305"/>
        <end position="356"/>
    </location>
</feature>
<dbReference type="EMBL" id="KI925458">
    <property type="protein sequence ID" value="ETW81252.1"/>
    <property type="molecule type" value="Genomic_DNA"/>
</dbReference>
<dbReference type="InParanoid" id="W4K616"/>